<dbReference type="Pfam" id="PF07486">
    <property type="entry name" value="Hydrolase_2"/>
    <property type="match status" value="1"/>
</dbReference>
<accession>A0A8R1UZA3</accession>
<reference evidence="3" key="1">
    <citation type="journal article" date="2008" name="Nat. Genet.">
        <title>The Pristionchus pacificus genome provides a unique perspective on nematode lifestyle and parasitism.</title>
        <authorList>
            <person name="Dieterich C."/>
            <person name="Clifton S.W."/>
            <person name="Schuster L.N."/>
            <person name="Chinwalla A."/>
            <person name="Delehaunty K."/>
            <person name="Dinkelacker I."/>
            <person name="Fulton L."/>
            <person name="Fulton R."/>
            <person name="Godfrey J."/>
            <person name="Minx P."/>
            <person name="Mitreva M."/>
            <person name="Roeseler W."/>
            <person name="Tian H."/>
            <person name="Witte H."/>
            <person name="Yang S.P."/>
            <person name="Wilson R.K."/>
            <person name="Sommer R.J."/>
        </authorList>
    </citation>
    <scope>NUCLEOTIDE SEQUENCE [LARGE SCALE GENOMIC DNA]</scope>
    <source>
        <strain evidence="3">PS312</strain>
    </source>
</reference>
<dbReference type="AlphaFoldDB" id="A0A454XS60"/>
<evidence type="ECO:0000313" key="2">
    <source>
        <dbReference type="EnsemblMetazoa" id="PPA41889.1"/>
    </source>
</evidence>
<protein>
    <submittedName>
        <fullName evidence="2">Hydrolase_2 domain-containing protein</fullName>
    </submittedName>
</protein>
<organism evidence="2 3">
    <name type="scientific">Pristionchus pacificus</name>
    <name type="common">Parasitic nematode worm</name>
    <dbReference type="NCBI Taxonomy" id="54126"/>
    <lineage>
        <taxon>Eukaryota</taxon>
        <taxon>Metazoa</taxon>
        <taxon>Ecdysozoa</taxon>
        <taxon>Nematoda</taxon>
        <taxon>Chromadorea</taxon>
        <taxon>Rhabditida</taxon>
        <taxon>Rhabditina</taxon>
        <taxon>Diplogasteromorpha</taxon>
        <taxon>Diplogasteroidea</taxon>
        <taxon>Neodiplogasteridae</taxon>
        <taxon>Pristionchus</taxon>
    </lineage>
</organism>
<keyword evidence="3" id="KW-1185">Reference proteome</keyword>
<accession>A0A454XS60</accession>
<evidence type="ECO:0000313" key="3">
    <source>
        <dbReference type="Proteomes" id="UP000005239"/>
    </source>
</evidence>
<sequence>MHFPLPCLLLLCLCYSAVECKSKRMVDMSDNEILRKTIFLWTAGQKSTVEKAIAFVLRNRFKANREEFGGKNVVDVCLQYWENALPEHTELPEHVEMEMNKWLPRLWNGRMHDFTKGALYFKFPDESGDWTDGMEKTVEINKIEFFKD</sequence>
<feature type="domain" description="Cell wall hydrolase SleB" evidence="1">
    <location>
        <begin position="50"/>
        <end position="145"/>
    </location>
</feature>
<dbReference type="EnsemblMetazoa" id="PPA41889.1">
    <property type="protein sequence ID" value="PPA41889.1"/>
    <property type="gene ID" value="WBGene00280258"/>
</dbReference>
<dbReference type="InterPro" id="IPR011105">
    <property type="entry name" value="Cell_wall_hydrolase_SleB"/>
</dbReference>
<proteinExistence type="predicted"/>
<evidence type="ECO:0000259" key="1">
    <source>
        <dbReference type="Pfam" id="PF07486"/>
    </source>
</evidence>
<name>A0A454XS60_PRIPA</name>
<gene>
    <name evidence="2" type="primary">WBGene00280258</name>
</gene>
<reference evidence="2" key="2">
    <citation type="submission" date="2022-06" db="UniProtKB">
        <authorList>
            <consortium name="EnsemblMetazoa"/>
        </authorList>
    </citation>
    <scope>IDENTIFICATION</scope>
    <source>
        <strain evidence="2">PS312</strain>
    </source>
</reference>
<dbReference type="Proteomes" id="UP000005239">
    <property type="component" value="Unassembled WGS sequence"/>
</dbReference>